<feature type="binding site" description="axial binding residue" evidence="9">
    <location>
        <position position="90"/>
    </location>
    <ligand>
        <name>heme c</name>
        <dbReference type="ChEBI" id="CHEBI:61717"/>
        <label>1</label>
    </ligand>
    <ligandPart>
        <name>Fe</name>
        <dbReference type="ChEBI" id="CHEBI:18248"/>
    </ligandPart>
</feature>
<dbReference type="Gene3D" id="1.10.760.10">
    <property type="entry name" value="Cytochrome c-like domain"/>
    <property type="match status" value="2"/>
</dbReference>
<dbReference type="GO" id="GO:0046872">
    <property type="term" value="F:metal ion binding"/>
    <property type="evidence" value="ECO:0007669"/>
    <property type="project" value="UniProtKB-KW"/>
</dbReference>
<evidence type="ECO:0000256" key="6">
    <source>
        <dbReference type="ARBA" id="ARBA00023002"/>
    </source>
</evidence>
<accession>A0A9D7SBP8</accession>
<protein>
    <submittedName>
        <fullName evidence="11">Cytochrome C peroxidase</fullName>
    </submittedName>
</protein>
<dbReference type="EMBL" id="JADKFW010000010">
    <property type="protein sequence ID" value="MBK9718476.1"/>
    <property type="molecule type" value="Genomic_DNA"/>
</dbReference>
<dbReference type="GO" id="GO:0042597">
    <property type="term" value="C:periplasmic space"/>
    <property type="evidence" value="ECO:0007669"/>
    <property type="project" value="UniProtKB-SubCell"/>
</dbReference>
<gene>
    <name evidence="11" type="ORF">IPO85_13385</name>
</gene>
<evidence type="ECO:0000256" key="7">
    <source>
        <dbReference type="ARBA" id="ARBA00023004"/>
    </source>
</evidence>
<dbReference type="AlphaFoldDB" id="A0A9D7SBP8"/>
<dbReference type="InterPro" id="IPR009056">
    <property type="entry name" value="Cyt_c-like_dom"/>
</dbReference>
<reference evidence="11 12" key="1">
    <citation type="submission" date="2020-10" db="EMBL/GenBank/DDBJ databases">
        <title>Connecting structure to function with the recovery of over 1000 high-quality activated sludge metagenome-assembled genomes encoding full-length rRNA genes using long-read sequencing.</title>
        <authorList>
            <person name="Singleton C.M."/>
            <person name="Petriglieri F."/>
            <person name="Kristensen J.M."/>
            <person name="Kirkegaard R.H."/>
            <person name="Michaelsen T.Y."/>
            <person name="Andersen M.H."/>
            <person name="Karst S.M."/>
            <person name="Dueholm M.S."/>
            <person name="Nielsen P.H."/>
            <person name="Albertsen M."/>
        </authorList>
    </citation>
    <scope>NUCLEOTIDE SEQUENCE [LARGE SCALE GENOMIC DNA]</scope>
    <source>
        <strain evidence="11">Ribe_18-Q3-R11-54_BAT3C.373</strain>
    </source>
</reference>
<keyword evidence="5" id="KW-0574">Periplasm</keyword>
<evidence type="ECO:0000259" key="10">
    <source>
        <dbReference type="PROSITE" id="PS51007"/>
    </source>
</evidence>
<dbReference type="InterPro" id="IPR036909">
    <property type="entry name" value="Cyt_c-like_dom_sf"/>
</dbReference>
<evidence type="ECO:0000256" key="5">
    <source>
        <dbReference type="ARBA" id="ARBA00022764"/>
    </source>
</evidence>
<dbReference type="SUPFAM" id="SSF46626">
    <property type="entry name" value="Cytochrome c"/>
    <property type="match status" value="2"/>
</dbReference>
<dbReference type="GO" id="GO:0004130">
    <property type="term" value="F:cytochrome-c peroxidase activity"/>
    <property type="evidence" value="ECO:0007669"/>
    <property type="project" value="TreeGrafter"/>
</dbReference>
<evidence type="ECO:0000256" key="8">
    <source>
        <dbReference type="PIRSR" id="PIRSR000294-1"/>
    </source>
</evidence>
<keyword evidence="3 9" id="KW-0479">Metal-binding</keyword>
<feature type="binding site" description="covalent" evidence="8">
    <location>
        <position position="244"/>
    </location>
    <ligand>
        <name>heme c</name>
        <dbReference type="ChEBI" id="CHEBI:61717"/>
        <label>2</label>
    </ligand>
</feature>
<organism evidence="11 12">
    <name type="scientific">Candidatus Defluviibacterium haderslevense</name>
    <dbReference type="NCBI Taxonomy" id="2981993"/>
    <lineage>
        <taxon>Bacteria</taxon>
        <taxon>Pseudomonadati</taxon>
        <taxon>Bacteroidota</taxon>
        <taxon>Saprospiria</taxon>
        <taxon>Saprospirales</taxon>
        <taxon>Saprospiraceae</taxon>
        <taxon>Candidatus Defluviibacterium</taxon>
    </lineage>
</organism>
<feature type="binding site" description="covalent" evidence="8">
    <location>
        <position position="241"/>
    </location>
    <ligand>
        <name>heme c</name>
        <dbReference type="ChEBI" id="CHEBI:61717"/>
        <label>2</label>
    </ligand>
</feature>
<evidence type="ECO:0000313" key="11">
    <source>
        <dbReference type="EMBL" id="MBK9718476.1"/>
    </source>
</evidence>
<dbReference type="GO" id="GO:0020037">
    <property type="term" value="F:heme binding"/>
    <property type="evidence" value="ECO:0007669"/>
    <property type="project" value="InterPro"/>
</dbReference>
<dbReference type="PROSITE" id="PS51007">
    <property type="entry name" value="CYTC"/>
    <property type="match status" value="1"/>
</dbReference>
<comment type="caution">
    <text evidence="11">The sequence shown here is derived from an EMBL/GenBank/DDBJ whole genome shotgun (WGS) entry which is preliminary data.</text>
</comment>
<dbReference type="Proteomes" id="UP000808349">
    <property type="component" value="Unassembled WGS sequence"/>
</dbReference>
<comment type="PTM">
    <text evidence="8">Binds 2 heme groups per subunit.</text>
</comment>
<feature type="binding site" description="covalent" evidence="8">
    <location>
        <position position="89"/>
    </location>
    <ligand>
        <name>heme c</name>
        <dbReference type="ChEBI" id="CHEBI:61717"/>
        <label>1</label>
    </ligand>
</feature>
<dbReference type="PIRSF" id="PIRSF000294">
    <property type="entry name" value="Cytochrome-c_peroxidase"/>
    <property type="match status" value="1"/>
</dbReference>
<comment type="subcellular location">
    <subcellularLocation>
        <location evidence="1">Periplasm</location>
    </subcellularLocation>
</comment>
<evidence type="ECO:0000256" key="1">
    <source>
        <dbReference type="ARBA" id="ARBA00004418"/>
    </source>
</evidence>
<dbReference type="InterPro" id="IPR004852">
    <property type="entry name" value="Di-haem_cyt_c_peroxidsae"/>
</dbReference>
<name>A0A9D7SBP8_9BACT</name>
<sequence>MLFRNYHLVLLLVMGIVFYNCHEDKPLDHDDLTQITYDPKEYVVQIPYGLQELPKILDNPMTYAGVQLGRHLFYDPILSSDSTLSCSSCHNPRLAFTDGQAFSKGVNGQIGTRSSMSLLNVAYFTKGLFWDGRSKTLETQALEPVKNPIELHEEWPNVIHKFKRHPDYPRMFREAFGISSKTEITQELAAKAIAQFERILLTGGNSLYAKQLRGEIFFDLDQQQGMDMFFNSDPSLPDAQCGHCHSAPTFSANDYFNNGLDTVNNLADFKDKGRGAVTGILLDNGRFKAPTLFNIELSAPYMHDGRFKTLDEVMDHYTGQVKRVANIDPNVANLRINTRQRKQVMAFIKTLVDTTYLQNPDVLSPF</sequence>
<keyword evidence="2 8" id="KW-0349">Heme</keyword>
<comment type="cofactor">
    <cofactor evidence="8">
        <name>heme</name>
        <dbReference type="ChEBI" id="CHEBI:30413"/>
    </cofactor>
    <text evidence="8">Binds 2 heme groups.</text>
</comment>
<keyword evidence="6" id="KW-0560">Oxidoreductase</keyword>
<evidence type="ECO:0000256" key="4">
    <source>
        <dbReference type="ARBA" id="ARBA00022729"/>
    </source>
</evidence>
<dbReference type="InterPro" id="IPR026259">
    <property type="entry name" value="MauG/Cytc_peroxidase"/>
</dbReference>
<feature type="binding site" description="axial binding residue" evidence="9">
    <location>
        <position position="245"/>
    </location>
    <ligand>
        <name>heme c</name>
        <dbReference type="ChEBI" id="CHEBI:61717"/>
        <label>2</label>
    </ligand>
    <ligandPart>
        <name>Fe</name>
        <dbReference type="ChEBI" id="CHEBI:18248"/>
    </ligandPart>
</feature>
<keyword evidence="7 9" id="KW-0408">Iron</keyword>
<keyword evidence="11" id="KW-0575">Peroxidase</keyword>
<keyword evidence="4" id="KW-0732">Signal</keyword>
<dbReference type="InterPro" id="IPR051395">
    <property type="entry name" value="Cytochrome_c_Peroxidase/MauG"/>
</dbReference>
<dbReference type="PANTHER" id="PTHR30600">
    <property type="entry name" value="CYTOCHROME C PEROXIDASE-RELATED"/>
    <property type="match status" value="1"/>
</dbReference>
<evidence type="ECO:0000313" key="12">
    <source>
        <dbReference type="Proteomes" id="UP000808349"/>
    </source>
</evidence>
<proteinExistence type="predicted"/>
<evidence type="ECO:0000256" key="9">
    <source>
        <dbReference type="PIRSR" id="PIRSR000294-2"/>
    </source>
</evidence>
<dbReference type="Pfam" id="PF03150">
    <property type="entry name" value="CCP_MauG"/>
    <property type="match status" value="1"/>
</dbReference>
<dbReference type="GO" id="GO:0009055">
    <property type="term" value="F:electron transfer activity"/>
    <property type="evidence" value="ECO:0007669"/>
    <property type="project" value="InterPro"/>
</dbReference>
<feature type="domain" description="Cytochrome c" evidence="10">
    <location>
        <begin position="220"/>
        <end position="352"/>
    </location>
</feature>
<feature type="binding site" description="covalent" evidence="8">
    <location>
        <position position="86"/>
    </location>
    <ligand>
        <name>heme c</name>
        <dbReference type="ChEBI" id="CHEBI:61717"/>
        <label>1</label>
    </ligand>
</feature>
<evidence type="ECO:0000256" key="2">
    <source>
        <dbReference type="ARBA" id="ARBA00022617"/>
    </source>
</evidence>
<evidence type="ECO:0000256" key="3">
    <source>
        <dbReference type="ARBA" id="ARBA00022723"/>
    </source>
</evidence>